<dbReference type="PANTHER" id="PTHR40061">
    <property type="entry name" value="SPORULATION PROTEIN YLMC-RELATED"/>
    <property type="match status" value="1"/>
</dbReference>
<accession>A0A2P8HX23</accession>
<name>A0A2P8HX23_9BACI</name>
<dbReference type="SUPFAM" id="SSF50346">
    <property type="entry name" value="PRC-barrel domain"/>
    <property type="match status" value="1"/>
</dbReference>
<evidence type="ECO:0000313" key="2">
    <source>
        <dbReference type="EMBL" id="PSL50762.1"/>
    </source>
</evidence>
<dbReference type="AlphaFoldDB" id="A0A2P8HX23"/>
<sequence>MRISDLQTKDIVSMVSGRRLGHVSDVDINVATGFVESLVVGGAPKMLGWLQKEGEWVIPWSDIVKIGNDVILVQVPDEAGFTSG</sequence>
<dbReference type="Gene3D" id="2.30.30.240">
    <property type="entry name" value="PRC-barrel domain"/>
    <property type="match status" value="1"/>
</dbReference>
<evidence type="ECO:0000313" key="3">
    <source>
        <dbReference type="Proteomes" id="UP000242310"/>
    </source>
</evidence>
<protein>
    <submittedName>
        <fullName evidence="2">YlmC/YmxH family sporulation protein</fullName>
    </submittedName>
</protein>
<keyword evidence="3" id="KW-1185">Reference proteome</keyword>
<gene>
    <name evidence="2" type="ORF">B0H94_10238</name>
</gene>
<dbReference type="InterPro" id="IPR011033">
    <property type="entry name" value="PRC_barrel-like_sf"/>
</dbReference>
<organism evidence="2 3">
    <name type="scientific">Salsuginibacillus halophilus</name>
    <dbReference type="NCBI Taxonomy" id="517424"/>
    <lineage>
        <taxon>Bacteria</taxon>
        <taxon>Bacillati</taxon>
        <taxon>Bacillota</taxon>
        <taxon>Bacilli</taxon>
        <taxon>Bacillales</taxon>
        <taxon>Bacillaceae</taxon>
        <taxon>Salsuginibacillus</taxon>
    </lineage>
</organism>
<dbReference type="Proteomes" id="UP000242310">
    <property type="component" value="Unassembled WGS sequence"/>
</dbReference>
<evidence type="ECO:0000259" key="1">
    <source>
        <dbReference type="Pfam" id="PF05239"/>
    </source>
</evidence>
<dbReference type="NCBIfam" id="TIGR02888">
    <property type="entry name" value="spore_YlmC_YmxH"/>
    <property type="match status" value="1"/>
</dbReference>
<dbReference type="PANTHER" id="PTHR40061:SF1">
    <property type="entry name" value="SPORULATION PROTEIN YLMC-RELATED"/>
    <property type="match status" value="1"/>
</dbReference>
<reference evidence="2 3" key="1">
    <citation type="submission" date="2018-03" db="EMBL/GenBank/DDBJ databases">
        <title>Genomic Encyclopedia of Type Strains, Phase III (KMG-III): the genomes of soil and plant-associated and newly described type strains.</title>
        <authorList>
            <person name="Whitman W."/>
        </authorList>
    </citation>
    <scope>NUCLEOTIDE SEQUENCE [LARGE SCALE GENOMIC DNA]</scope>
    <source>
        <strain evidence="2 3">CGMCC 1.07653</strain>
    </source>
</reference>
<feature type="domain" description="PRC-barrel" evidence="1">
    <location>
        <begin position="1"/>
        <end position="78"/>
    </location>
</feature>
<comment type="caution">
    <text evidence="2">The sequence shown here is derived from an EMBL/GenBank/DDBJ whole genome shotgun (WGS) entry which is preliminary data.</text>
</comment>
<dbReference type="Pfam" id="PF05239">
    <property type="entry name" value="PRC"/>
    <property type="match status" value="1"/>
</dbReference>
<dbReference type="EMBL" id="PYAV01000002">
    <property type="protein sequence ID" value="PSL50762.1"/>
    <property type="molecule type" value="Genomic_DNA"/>
</dbReference>
<proteinExistence type="predicted"/>
<dbReference type="InterPro" id="IPR027275">
    <property type="entry name" value="PRC-brl_dom"/>
</dbReference>
<dbReference type="InterPro" id="IPR014238">
    <property type="entry name" value="Spore_YlmC/YmxH"/>
</dbReference>